<feature type="domain" description="Chromo" evidence="2">
    <location>
        <begin position="491"/>
        <end position="527"/>
    </location>
</feature>
<proteinExistence type="predicted"/>
<evidence type="ECO:0000313" key="4">
    <source>
        <dbReference type="Proteomes" id="UP001231189"/>
    </source>
</evidence>
<dbReference type="PANTHER" id="PTHR15503">
    <property type="entry name" value="LDOC1 RELATED"/>
    <property type="match status" value="1"/>
</dbReference>
<gene>
    <name evidence="3" type="ORF">QYE76_003659</name>
</gene>
<sequence>MEAMEARILAKLTKLDALEDRFTALDSKFDQQATRLDQVQLKVDMSMDKLGKMEFEQIVVAQAVQAVQAGQTKGAPTSQRPPPATAPMTPSSGIMGQRPASAPNLQGAPFSASDLEMPECSQGSERMKIADEHEEHHGRRPWMPRMDFPRFDGSDASIWLDTCETFFTLYQIAPGFQVSAATMYMTESAAHWYHAFKRDHVRLNWEQFREAVLLEFDTDTHRVKMKELLQLRQSGTVAEYRRQFDRLVYNIRLYDASIGGVMLVTQFVLGLKEELRVVVEAHLPDSVQRATLLAQIHEGIVENTKAVSKPYKPYQQRDGKPKFNSGEIWKAQQLKEYRRINNLCYKCGEKYMPGHQCAPPVVAQLKAMTMNDSTEILSDELLEVVTGMETLSLVDSERLSLNALSGTDNESTIRLPAVVNNLKMLMLVDSGSTGSFVDLAMVTKLGIIPQARSTVHVKVANGENMLKSYVPDHTPVFTELPTPLQLDVADLQPEEILDRRVVKKANASYLQVLIKWTTLPASTATWEDYEVLRRRFPDAAAWGQAATPAGGSVTHGGTPDEDTSRASTPTGEEDATE</sequence>
<dbReference type="CDD" id="cd00303">
    <property type="entry name" value="retropepsin_like"/>
    <property type="match status" value="1"/>
</dbReference>
<accession>A0AAD8W0N7</accession>
<dbReference type="Pfam" id="PF13650">
    <property type="entry name" value="Asp_protease_2"/>
    <property type="match status" value="1"/>
</dbReference>
<organism evidence="3 4">
    <name type="scientific">Lolium multiflorum</name>
    <name type="common">Italian ryegrass</name>
    <name type="synonym">Lolium perenne subsp. multiflorum</name>
    <dbReference type="NCBI Taxonomy" id="4521"/>
    <lineage>
        <taxon>Eukaryota</taxon>
        <taxon>Viridiplantae</taxon>
        <taxon>Streptophyta</taxon>
        <taxon>Embryophyta</taxon>
        <taxon>Tracheophyta</taxon>
        <taxon>Spermatophyta</taxon>
        <taxon>Magnoliopsida</taxon>
        <taxon>Liliopsida</taxon>
        <taxon>Poales</taxon>
        <taxon>Poaceae</taxon>
        <taxon>BOP clade</taxon>
        <taxon>Pooideae</taxon>
        <taxon>Poodae</taxon>
        <taxon>Poeae</taxon>
        <taxon>Poeae Chloroplast Group 2 (Poeae type)</taxon>
        <taxon>Loliodinae</taxon>
        <taxon>Loliinae</taxon>
        <taxon>Lolium</taxon>
    </lineage>
</organism>
<dbReference type="InterPro" id="IPR005162">
    <property type="entry name" value="Retrotrans_gag_dom"/>
</dbReference>
<comment type="caution">
    <text evidence="3">The sequence shown here is derived from an EMBL/GenBank/DDBJ whole genome shotgun (WGS) entry which is preliminary data.</text>
</comment>
<evidence type="ECO:0000313" key="3">
    <source>
        <dbReference type="EMBL" id="KAK1629344.1"/>
    </source>
</evidence>
<feature type="region of interest" description="Disordered" evidence="1">
    <location>
        <begin position="543"/>
        <end position="577"/>
    </location>
</feature>
<dbReference type="Gene3D" id="2.40.70.10">
    <property type="entry name" value="Acid Proteases"/>
    <property type="match status" value="1"/>
</dbReference>
<keyword evidence="4" id="KW-1185">Reference proteome</keyword>
<dbReference type="InterPro" id="IPR023780">
    <property type="entry name" value="Chromo_domain"/>
</dbReference>
<dbReference type="PANTHER" id="PTHR15503:SF22">
    <property type="entry name" value="TRANSPOSON TY3-I GAG POLYPROTEIN"/>
    <property type="match status" value="1"/>
</dbReference>
<protein>
    <recommendedName>
        <fullName evidence="2">Chromo domain-containing protein</fullName>
    </recommendedName>
</protein>
<dbReference type="Gene3D" id="2.40.50.40">
    <property type="match status" value="1"/>
</dbReference>
<dbReference type="AlphaFoldDB" id="A0AAD8W0N7"/>
<dbReference type="InterPro" id="IPR021109">
    <property type="entry name" value="Peptidase_aspartic_dom_sf"/>
</dbReference>
<feature type="region of interest" description="Disordered" evidence="1">
    <location>
        <begin position="70"/>
        <end position="119"/>
    </location>
</feature>
<dbReference type="EMBL" id="JAUUTY010000005">
    <property type="protein sequence ID" value="KAK1629344.1"/>
    <property type="molecule type" value="Genomic_DNA"/>
</dbReference>
<evidence type="ECO:0000256" key="1">
    <source>
        <dbReference type="SAM" id="MobiDB-lite"/>
    </source>
</evidence>
<dbReference type="InterPro" id="IPR000953">
    <property type="entry name" value="Chromo/chromo_shadow_dom"/>
</dbReference>
<dbReference type="Proteomes" id="UP001231189">
    <property type="component" value="Unassembled WGS sequence"/>
</dbReference>
<dbReference type="InterPro" id="IPR032567">
    <property type="entry name" value="RTL1-rel"/>
</dbReference>
<evidence type="ECO:0000259" key="2">
    <source>
        <dbReference type="PROSITE" id="PS50013"/>
    </source>
</evidence>
<reference evidence="3" key="1">
    <citation type="submission" date="2023-07" db="EMBL/GenBank/DDBJ databases">
        <title>A chromosome-level genome assembly of Lolium multiflorum.</title>
        <authorList>
            <person name="Chen Y."/>
            <person name="Copetti D."/>
            <person name="Kolliker R."/>
            <person name="Studer B."/>
        </authorList>
    </citation>
    <scope>NUCLEOTIDE SEQUENCE</scope>
    <source>
        <strain evidence="3">02402/16</strain>
        <tissue evidence="3">Leaf</tissue>
    </source>
</reference>
<dbReference type="SUPFAM" id="SSF54160">
    <property type="entry name" value="Chromo domain-like"/>
    <property type="match status" value="1"/>
</dbReference>
<dbReference type="Pfam" id="PF00385">
    <property type="entry name" value="Chromo"/>
    <property type="match status" value="1"/>
</dbReference>
<dbReference type="PROSITE" id="PS50013">
    <property type="entry name" value="CHROMO_2"/>
    <property type="match status" value="1"/>
</dbReference>
<dbReference type="Pfam" id="PF03732">
    <property type="entry name" value="Retrotrans_gag"/>
    <property type="match status" value="1"/>
</dbReference>
<dbReference type="InterPro" id="IPR016197">
    <property type="entry name" value="Chromo-like_dom_sf"/>
</dbReference>
<name>A0AAD8W0N7_LOLMU</name>